<dbReference type="EMBL" id="CP021744">
    <property type="protein sequence ID" value="ARZ66037.1"/>
    <property type="molecule type" value="Genomic_DNA"/>
</dbReference>
<organism evidence="1 2">
    <name type="scientific">Streptomyces albireticuli</name>
    <dbReference type="NCBI Taxonomy" id="1940"/>
    <lineage>
        <taxon>Bacteria</taxon>
        <taxon>Bacillati</taxon>
        <taxon>Actinomycetota</taxon>
        <taxon>Actinomycetes</taxon>
        <taxon>Kitasatosporales</taxon>
        <taxon>Streptomycetaceae</taxon>
        <taxon>Streptomyces</taxon>
    </lineage>
</organism>
<dbReference type="InterPro" id="IPR016024">
    <property type="entry name" value="ARM-type_fold"/>
</dbReference>
<proteinExistence type="predicted"/>
<reference evidence="1 2" key="1">
    <citation type="submission" date="2017-06" db="EMBL/GenBank/DDBJ databases">
        <title>Streptomyces albireticuli Genome sequencing and assembly.</title>
        <authorList>
            <person name="Wang Y."/>
            <person name="Du B."/>
            <person name="Ding Y."/>
            <person name="Liu H."/>
            <person name="Hou Q."/>
            <person name="Liu K."/>
            <person name="Yao L."/>
            <person name="Wang C."/>
        </authorList>
    </citation>
    <scope>NUCLEOTIDE SEQUENCE [LARGE SCALE GENOMIC DNA]</scope>
    <source>
        <strain evidence="1 2">MDJK11</strain>
    </source>
</reference>
<dbReference type="RefSeq" id="WP_087924713.1">
    <property type="nucleotide sequence ID" value="NZ_CP021744.1"/>
</dbReference>
<dbReference type="AlphaFoldDB" id="A0A1Z2KVF2"/>
<dbReference type="Proteomes" id="UP000195755">
    <property type="component" value="Chromosome"/>
</dbReference>
<sequence length="1124" mass="121102">MIQKSPAALVDELLAAIDPMPRPRRLHHTALRARELSAAGELSAVVAELARRGAYGRGLAALAAEAGHDIAWLQAHLTDPVSTVRHHAVTAVRRGHIPDAAVTAAMEDAPGAVRRELTRAVVAGRRTALADALVRPVRARWGDDEAARLLPGCGSGTVAELLPVLFHGITGWTGLARHHSAAILDEAGRQLAATPETSRGDWWRANAASVAATVEAEPLRVLDLLERFCHEEPPPRIQHRIGRLAAAAPGRTIRLLLAPGRGTAHPLRLGAPLLRTFVRHDPPELTELARALGHDQRALADLLRRMAPSRRAACYDAAMAGRATGHSILSDDLLDVLPRARREAEARRMAAQAREHGASWQRVLGCVAFLPVAEARAELLAATRRSVPEERAYAYQLLLRNAARTREPAAVTELLADGLGRLRNEQDPVRSPALATLAGVHPALFTREAVPHLERIATDAVEARDLSWNGVSALGNLAHALLREHAGTGEQELTGWALRTLTRLFSNIRLRLEGLGRGQEREIVDALLPSVEAAVDKADHAPLLHLARALGRRAHAFPVVQDLLRRAIREGTDGTAIQAVWLWLDDPRTRDERLRELLALDVSFATHPLVVRILTHRRTDLLDVVLGDTPPYGRLLPANRHWLPLVGPATAGWTPRQQAAAARLLARAAQDTSLTAYQRVDALRGAAWIPGPGTEILRRHARSTEVQLAEAALAALAHTDRPGEHLTTLLAHAGGDRARVAIYAATRVSRFVAPSHLAVALRGLLLADSGVKVTSRKEAARLAAAVLPVRDAAALLAEACAHPGQHRDVQAACVAATTDLLDRPEAWEMLEAAVTGRRELRLAVLGTDPYRLREEHRPRYAGLVHTMCRTDDAEVAQAGYAALGHWARWVPEAAGTLVDVVTDLDDRTGWRTAATALCGVVTTGPSGTPGVAPLIRALSTLIDADTGGGTPDAEPDRDRPARRRVRHVVAHLTAGGRWNHRRTLPVTLAVVELLRTSPDFVADAVELTAQSLDLDAAPDVLAAELTRLAGLHEGRPALAARTAEGLDQRLRTSRNGADGAFGHAARVLSEDGGHAAGLLAVALTVTGGRRTDWADHWRERLRELRRHPHPDVRDAALAPATAAE</sequence>
<gene>
    <name evidence="1" type="ORF">SMD11_0371</name>
</gene>
<name>A0A1Z2KVF2_9ACTN</name>
<accession>A0A1Z2KVF2</accession>
<evidence type="ECO:0000313" key="1">
    <source>
        <dbReference type="EMBL" id="ARZ66037.1"/>
    </source>
</evidence>
<dbReference type="KEGG" id="salj:SMD11_0371"/>
<dbReference type="OrthoDB" id="3273854at2"/>
<dbReference type="SUPFAM" id="SSF48371">
    <property type="entry name" value="ARM repeat"/>
    <property type="match status" value="1"/>
</dbReference>
<evidence type="ECO:0000313" key="2">
    <source>
        <dbReference type="Proteomes" id="UP000195755"/>
    </source>
</evidence>
<protein>
    <submittedName>
        <fullName evidence="1">Uncharacterized protein</fullName>
    </submittedName>
</protein>